<protein>
    <recommendedName>
        <fullName evidence="8">Ribonuclease VapC</fullName>
        <shortName evidence="8">RNase VapC</shortName>
        <ecNumber evidence="8">3.1.-.-</ecNumber>
    </recommendedName>
    <alternativeName>
        <fullName evidence="8">Toxin VapC</fullName>
    </alternativeName>
</protein>
<dbReference type="EC" id="3.1.-.-" evidence="8"/>
<dbReference type="HAMAP" id="MF_00265">
    <property type="entry name" value="VapC_Nob1"/>
    <property type="match status" value="1"/>
</dbReference>
<dbReference type="InterPro" id="IPR050556">
    <property type="entry name" value="Type_II_TA_system_RNase"/>
</dbReference>
<dbReference type="Gene3D" id="3.40.50.1010">
    <property type="entry name" value="5'-nuclease"/>
    <property type="match status" value="1"/>
</dbReference>
<dbReference type="Pfam" id="PF01850">
    <property type="entry name" value="PIN"/>
    <property type="match status" value="1"/>
</dbReference>
<evidence type="ECO:0000256" key="7">
    <source>
        <dbReference type="ARBA" id="ARBA00038093"/>
    </source>
</evidence>
<dbReference type="GO" id="GO:0016787">
    <property type="term" value="F:hydrolase activity"/>
    <property type="evidence" value="ECO:0007669"/>
    <property type="project" value="UniProtKB-KW"/>
</dbReference>
<accession>A0A8J3K8A1</accession>
<evidence type="ECO:0000313" key="10">
    <source>
        <dbReference type="EMBL" id="GIF94403.1"/>
    </source>
</evidence>
<keyword evidence="3 8" id="KW-0540">Nuclease</keyword>
<dbReference type="AlphaFoldDB" id="A0A8J3K8A1"/>
<reference evidence="10 11" key="1">
    <citation type="submission" date="2021-01" db="EMBL/GenBank/DDBJ databases">
        <title>Whole genome shotgun sequence of Catellatospora chokoriensis NBRC 107358.</title>
        <authorList>
            <person name="Komaki H."/>
            <person name="Tamura T."/>
        </authorList>
    </citation>
    <scope>NUCLEOTIDE SEQUENCE [LARGE SCALE GENOMIC DNA]</scope>
    <source>
        <strain evidence="10 11">NBRC 107358</strain>
    </source>
</reference>
<keyword evidence="6 8" id="KW-0460">Magnesium</keyword>
<gene>
    <name evidence="8" type="primary">vapC</name>
    <name evidence="10" type="ORF">Cch02nite_78470</name>
</gene>
<dbReference type="GO" id="GO:0004540">
    <property type="term" value="F:RNA nuclease activity"/>
    <property type="evidence" value="ECO:0007669"/>
    <property type="project" value="InterPro"/>
</dbReference>
<evidence type="ECO:0000256" key="5">
    <source>
        <dbReference type="ARBA" id="ARBA00022801"/>
    </source>
</evidence>
<keyword evidence="2 8" id="KW-1277">Toxin-antitoxin system</keyword>
<keyword evidence="11" id="KW-1185">Reference proteome</keyword>
<feature type="binding site" evidence="8">
    <location>
        <position position="102"/>
    </location>
    <ligand>
        <name>Mg(2+)</name>
        <dbReference type="ChEBI" id="CHEBI:18420"/>
    </ligand>
</feature>
<evidence type="ECO:0000259" key="9">
    <source>
        <dbReference type="Pfam" id="PF01850"/>
    </source>
</evidence>
<name>A0A8J3K8A1_9ACTN</name>
<comment type="caution">
    <text evidence="10">The sequence shown here is derived from an EMBL/GenBank/DDBJ whole genome shotgun (WGS) entry which is preliminary data.</text>
</comment>
<dbReference type="GO" id="GO:0000287">
    <property type="term" value="F:magnesium ion binding"/>
    <property type="evidence" value="ECO:0007669"/>
    <property type="project" value="UniProtKB-UniRule"/>
</dbReference>
<dbReference type="InterPro" id="IPR022907">
    <property type="entry name" value="VapC_family"/>
</dbReference>
<evidence type="ECO:0000256" key="1">
    <source>
        <dbReference type="ARBA" id="ARBA00001946"/>
    </source>
</evidence>
<comment type="cofactor">
    <cofactor evidence="1 8">
        <name>Mg(2+)</name>
        <dbReference type="ChEBI" id="CHEBI:18420"/>
    </cofactor>
</comment>
<proteinExistence type="inferred from homology"/>
<dbReference type="Proteomes" id="UP000619293">
    <property type="component" value="Unassembled WGS sequence"/>
</dbReference>
<evidence type="ECO:0000313" key="11">
    <source>
        <dbReference type="Proteomes" id="UP000619293"/>
    </source>
</evidence>
<evidence type="ECO:0000256" key="4">
    <source>
        <dbReference type="ARBA" id="ARBA00022723"/>
    </source>
</evidence>
<evidence type="ECO:0000256" key="2">
    <source>
        <dbReference type="ARBA" id="ARBA00022649"/>
    </source>
</evidence>
<evidence type="ECO:0000256" key="8">
    <source>
        <dbReference type="HAMAP-Rule" id="MF_00265"/>
    </source>
</evidence>
<keyword evidence="8" id="KW-0800">Toxin</keyword>
<dbReference type="InterPro" id="IPR002716">
    <property type="entry name" value="PIN_dom"/>
</dbReference>
<dbReference type="PANTHER" id="PTHR33653">
    <property type="entry name" value="RIBONUCLEASE VAPC2"/>
    <property type="match status" value="1"/>
</dbReference>
<feature type="binding site" evidence="8">
    <location>
        <position position="15"/>
    </location>
    <ligand>
        <name>Mg(2+)</name>
        <dbReference type="ChEBI" id="CHEBI:18420"/>
    </ligand>
</feature>
<feature type="domain" description="PIN" evidence="9">
    <location>
        <begin position="12"/>
        <end position="127"/>
    </location>
</feature>
<sequence>MAAAVRCPFTIYLVDTSVWARRTTPSVADALSELSRFGELGTCALLTAEVCYSARNADEFRRLRELLDATIMLGGDDLVEEKALAAQAKLAASGQHRTSVVDLFVAAVAAAHDAVVLHYDSDYERICSAVGARAQWVVPRGTVA</sequence>
<dbReference type="PANTHER" id="PTHR33653:SF1">
    <property type="entry name" value="RIBONUCLEASE VAPC2"/>
    <property type="match status" value="1"/>
</dbReference>
<evidence type="ECO:0000256" key="6">
    <source>
        <dbReference type="ARBA" id="ARBA00022842"/>
    </source>
</evidence>
<dbReference type="GO" id="GO:0090729">
    <property type="term" value="F:toxin activity"/>
    <property type="evidence" value="ECO:0007669"/>
    <property type="project" value="UniProtKB-KW"/>
</dbReference>
<dbReference type="EMBL" id="BONG01000095">
    <property type="protein sequence ID" value="GIF94403.1"/>
    <property type="molecule type" value="Genomic_DNA"/>
</dbReference>
<dbReference type="InterPro" id="IPR029060">
    <property type="entry name" value="PIN-like_dom_sf"/>
</dbReference>
<comment type="similarity">
    <text evidence="7 8">Belongs to the PINc/VapC protein family.</text>
</comment>
<keyword evidence="5 8" id="KW-0378">Hydrolase</keyword>
<comment type="function">
    <text evidence="8">Toxic component of a toxin-antitoxin (TA) system. An RNase.</text>
</comment>
<organism evidence="10 11">
    <name type="scientific">Catellatospora chokoriensis</name>
    <dbReference type="NCBI Taxonomy" id="310353"/>
    <lineage>
        <taxon>Bacteria</taxon>
        <taxon>Bacillati</taxon>
        <taxon>Actinomycetota</taxon>
        <taxon>Actinomycetes</taxon>
        <taxon>Micromonosporales</taxon>
        <taxon>Micromonosporaceae</taxon>
        <taxon>Catellatospora</taxon>
    </lineage>
</organism>
<dbReference type="SUPFAM" id="SSF88723">
    <property type="entry name" value="PIN domain-like"/>
    <property type="match status" value="1"/>
</dbReference>
<keyword evidence="4 8" id="KW-0479">Metal-binding</keyword>
<evidence type="ECO:0000256" key="3">
    <source>
        <dbReference type="ARBA" id="ARBA00022722"/>
    </source>
</evidence>